<dbReference type="PANTHER" id="PTHR22602">
    <property type="entry name" value="TRANSFERASE CAF17, MITOCHONDRIAL-RELATED"/>
    <property type="match status" value="1"/>
</dbReference>
<keyword evidence="4" id="KW-1185">Reference proteome</keyword>
<dbReference type="Gene3D" id="2.40.30.160">
    <property type="match status" value="1"/>
</dbReference>
<dbReference type="SUPFAM" id="SSF101790">
    <property type="entry name" value="Aminomethyltransferase beta-barrel domain"/>
    <property type="match status" value="1"/>
</dbReference>
<dbReference type="InterPro" id="IPR045179">
    <property type="entry name" value="YgfZ/GcvT"/>
</dbReference>
<dbReference type="AlphaFoldDB" id="A0A1X9NEH3"/>
<dbReference type="Gene3D" id="3.30.70.1400">
    <property type="entry name" value="Aminomethyltransferase beta-barrel domains"/>
    <property type="match status" value="1"/>
</dbReference>
<evidence type="ECO:0000256" key="1">
    <source>
        <dbReference type="PIRSR" id="PIRSR006487-1"/>
    </source>
</evidence>
<feature type="domain" description="GCVT N-terminal" evidence="2">
    <location>
        <begin position="4"/>
        <end position="116"/>
    </location>
</feature>
<protein>
    <recommendedName>
        <fullName evidence="2">GCVT N-terminal domain-containing protein</fullName>
    </recommendedName>
</protein>
<dbReference type="KEGG" id="osg:BST96_15235"/>
<evidence type="ECO:0000313" key="4">
    <source>
        <dbReference type="Proteomes" id="UP000193450"/>
    </source>
</evidence>
<reference evidence="3 4" key="1">
    <citation type="submission" date="2016-11" db="EMBL/GenBank/DDBJ databases">
        <title>Trade-off between light-utilization and light-protection in marine flavobacteria.</title>
        <authorList>
            <person name="Kumagai Y."/>
        </authorList>
    </citation>
    <scope>NUCLEOTIDE SEQUENCE [LARGE SCALE GENOMIC DNA]</scope>
    <source>
        <strain evidence="3 4">NBRC 107125</strain>
    </source>
</reference>
<dbReference type="InterPro" id="IPR029043">
    <property type="entry name" value="GcvT/YgfZ_C"/>
</dbReference>
<dbReference type="NCBIfam" id="TIGR03317">
    <property type="entry name" value="ygfZ_signature"/>
    <property type="match status" value="1"/>
</dbReference>
<accession>A0A1X9NEH3</accession>
<proteinExistence type="predicted"/>
<evidence type="ECO:0000259" key="2">
    <source>
        <dbReference type="Pfam" id="PF01571"/>
    </source>
</evidence>
<dbReference type="Proteomes" id="UP000193450">
    <property type="component" value="Chromosome"/>
</dbReference>
<dbReference type="Pfam" id="PF01571">
    <property type="entry name" value="GCV_T"/>
    <property type="match status" value="1"/>
</dbReference>
<dbReference type="GO" id="GO:0016226">
    <property type="term" value="P:iron-sulfur cluster assembly"/>
    <property type="evidence" value="ECO:0007669"/>
    <property type="project" value="TreeGrafter"/>
</dbReference>
<feature type="binding site" evidence="1">
    <location>
        <position position="144"/>
    </location>
    <ligand>
        <name>substrate</name>
    </ligand>
</feature>
<dbReference type="PIRSF" id="PIRSF006487">
    <property type="entry name" value="GcvT"/>
    <property type="match status" value="1"/>
</dbReference>
<dbReference type="EMBL" id="CP019343">
    <property type="protein sequence ID" value="ARN76438.1"/>
    <property type="molecule type" value="Genomic_DNA"/>
</dbReference>
<evidence type="ECO:0000313" key="3">
    <source>
        <dbReference type="EMBL" id="ARN76438.1"/>
    </source>
</evidence>
<gene>
    <name evidence="3" type="ORF">BST96_15235</name>
</gene>
<name>A0A1X9NEH3_9GAMM</name>
<dbReference type="PANTHER" id="PTHR22602:SF0">
    <property type="entry name" value="TRANSFERASE CAF17, MITOCHONDRIAL-RELATED"/>
    <property type="match status" value="1"/>
</dbReference>
<dbReference type="InterPro" id="IPR006222">
    <property type="entry name" value="GCVT_N"/>
</dbReference>
<dbReference type="SUPFAM" id="SSF103025">
    <property type="entry name" value="Folate-binding domain"/>
    <property type="match status" value="1"/>
</dbReference>
<dbReference type="STRING" id="716816.BST96_15235"/>
<dbReference type="InterPro" id="IPR017703">
    <property type="entry name" value="YgfZ/GCV_T_CS"/>
</dbReference>
<sequence>MAPLSHYGFLAITGPDTAKFLQGQTTCDVTKVDDQLSCAGAYTTPKGRIVSSFQLARTDAESYLLRMRADIVDSTQAVFAKYIVFSKAEQENVSDTYIALGLYGEQAKAAVSAAFQRCPSQAGESVNQQGNLAIQIDQDGKLYECWVKAADIASFWPLLSEKLIPQSSQHWELQLIQRGLGEVSANTVDSFIPQMLNYQLTGAVSFTKGCYTGQEVVARMEYKGKLKRPMYRIKVAAIELEAGTDLYSTEGEQSIGNIVNSVTIDDQHSEALAVITSKAVDQGTVVVGTDKATIEVLSLPYAITN</sequence>
<organism evidence="3 4">
    <name type="scientific">Oceanicoccus sagamiensis</name>
    <dbReference type="NCBI Taxonomy" id="716816"/>
    <lineage>
        <taxon>Bacteria</taxon>
        <taxon>Pseudomonadati</taxon>
        <taxon>Pseudomonadota</taxon>
        <taxon>Gammaproteobacteria</taxon>
        <taxon>Cellvibrionales</taxon>
        <taxon>Spongiibacteraceae</taxon>
        <taxon>Oceanicoccus</taxon>
    </lineage>
</organism>
<dbReference type="Gene3D" id="3.30.70.1630">
    <property type="match status" value="1"/>
</dbReference>